<protein>
    <submittedName>
        <fullName evidence="8">DNA-binding response regulator</fullName>
    </submittedName>
</protein>
<feature type="domain" description="Response regulatory" evidence="7">
    <location>
        <begin position="22"/>
        <end position="140"/>
    </location>
</feature>
<dbReference type="CDD" id="cd17535">
    <property type="entry name" value="REC_NarL-like"/>
    <property type="match status" value="1"/>
</dbReference>
<keyword evidence="9" id="KW-1185">Reference proteome</keyword>
<feature type="domain" description="HTH luxR-type" evidence="6">
    <location>
        <begin position="164"/>
        <end position="229"/>
    </location>
</feature>
<evidence type="ECO:0000256" key="1">
    <source>
        <dbReference type="ARBA" id="ARBA00022553"/>
    </source>
</evidence>
<dbReference type="PROSITE" id="PS50110">
    <property type="entry name" value="RESPONSE_REGULATORY"/>
    <property type="match status" value="1"/>
</dbReference>
<dbReference type="PANTHER" id="PTHR43214:SF24">
    <property type="entry name" value="TRANSCRIPTIONAL REGULATORY PROTEIN NARL-RELATED"/>
    <property type="match status" value="1"/>
</dbReference>
<dbReference type="GO" id="GO:0003677">
    <property type="term" value="F:DNA binding"/>
    <property type="evidence" value="ECO:0007669"/>
    <property type="project" value="UniProtKB-KW"/>
</dbReference>
<dbReference type="RefSeq" id="WP_189095696.1">
    <property type="nucleotide sequence ID" value="NZ_BMND01000001.1"/>
</dbReference>
<accession>A0ABQ2IWC2</accession>
<organism evidence="8 9">
    <name type="scientific">Streptomyces kronopolitis</name>
    <dbReference type="NCBI Taxonomy" id="1612435"/>
    <lineage>
        <taxon>Bacteria</taxon>
        <taxon>Bacillati</taxon>
        <taxon>Actinomycetota</taxon>
        <taxon>Actinomycetes</taxon>
        <taxon>Kitasatosporales</taxon>
        <taxon>Streptomycetaceae</taxon>
        <taxon>Streptomyces</taxon>
    </lineage>
</organism>
<dbReference type="EMBL" id="BMND01000001">
    <property type="protein sequence ID" value="GGN33026.1"/>
    <property type="molecule type" value="Genomic_DNA"/>
</dbReference>
<dbReference type="InterPro" id="IPR058245">
    <property type="entry name" value="NreC/VraR/RcsB-like_REC"/>
</dbReference>
<dbReference type="Pfam" id="PF00072">
    <property type="entry name" value="Response_reg"/>
    <property type="match status" value="1"/>
</dbReference>
<dbReference type="InterPro" id="IPR011006">
    <property type="entry name" value="CheY-like_superfamily"/>
</dbReference>
<evidence type="ECO:0000256" key="3">
    <source>
        <dbReference type="ARBA" id="ARBA00023125"/>
    </source>
</evidence>
<evidence type="ECO:0000313" key="9">
    <source>
        <dbReference type="Proteomes" id="UP000600080"/>
    </source>
</evidence>
<dbReference type="SUPFAM" id="SSF52172">
    <property type="entry name" value="CheY-like"/>
    <property type="match status" value="1"/>
</dbReference>
<dbReference type="Pfam" id="PF00196">
    <property type="entry name" value="GerE"/>
    <property type="match status" value="1"/>
</dbReference>
<dbReference type="CDD" id="cd06170">
    <property type="entry name" value="LuxR_C_like"/>
    <property type="match status" value="1"/>
</dbReference>
<evidence type="ECO:0000256" key="4">
    <source>
        <dbReference type="ARBA" id="ARBA00023163"/>
    </source>
</evidence>
<dbReference type="PANTHER" id="PTHR43214">
    <property type="entry name" value="TWO-COMPONENT RESPONSE REGULATOR"/>
    <property type="match status" value="1"/>
</dbReference>
<feature type="modified residue" description="4-aspartylphosphate" evidence="5">
    <location>
        <position position="73"/>
    </location>
</feature>
<dbReference type="InterPro" id="IPR016032">
    <property type="entry name" value="Sig_transdc_resp-reg_C-effctor"/>
</dbReference>
<reference evidence="9" key="1">
    <citation type="journal article" date="2019" name="Int. J. Syst. Evol. Microbiol.">
        <title>The Global Catalogue of Microorganisms (GCM) 10K type strain sequencing project: providing services to taxonomists for standard genome sequencing and annotation.</title>
        <authorList>
            <consortium name="The Broad Institute Genomics Platform"/>
            <consortium name="The Broad Institute Genome Sequencing Center for Infectious Disease"/>
            <person name="Wu L."/>
            <person name="Ma J."/>
        </authorList>
    </citation>
    <scope>NUCLEOTIDE SEQUENCE [LARGE SCALE GENOMIC DNA]</scope>
    <source>
        <strain evidence="9">CGMCC 4.7323</strain>
    </source>
</reference>
<evidence type="ECO:0000256" key="2">
    <source>
        <dbReference type="ARBA" id="ARBA00023015"/>
    </source>
</evidence>
<dbReference type="PROSITE" id="PS50043">
    <property type="entry name" value="HTH_LUXR_2"/>
    <property type="match status" value="1"/>
</dbReference>
<keyword evidence="2" id="KW-0805">Transcription regulation</keyword>
<dbReference type="SUPFAM" id="SSF46894">
    <property type="entry name" value="C-terminal effector domain of the bipartite response regulators"/>
    <property type="match status" value="1"/>
</dbReference>
<evidence type="ECO:0000313" key="8">
    <source>
        <dbReference type="EMBL" id="GGN33026.1"/>
    </source>
</evidence>
<evidence type="ECO:0000259" key="6">
    <source>
        <dbReference type="PROSITE" id="PS50043"/>
    </source>
</evidence>
<dbReference type="InterPro" id="IPR001789">
    <property type="entry name" value="Sig_transdc_resp-reg_receiver"/>
</dbReference>
<dbReference type="Proteomes" id="UP000600080">
    <property type="component" value="Unassembled WGS sequence"/>
</dbReference>
<keyword evidence="1 5" id="KW-0597">Phosphoprotein</keyword>
<evidence type="ECO:0000259" key="7">
    <source>
        <dbReference type="PROSITE" id="PS50110"/>
    </source>
</evidence>
<sequence>MNGAGGANGVSQASVASVPRTRVLIADDQEMVRTGFRLILGTQPDLEVIGEAADGAACVELARRLRPDVCLVDIRMPKLDGLEVTRALAGPGTTAPLRVVVVTTFDQDDYAYAALRNGACGFLLKDAASSLLIEAVRSAARGDALISPAVTVRLLEHLAGQQPASAAPHPLSERELDVVRLVAVGRTNQEICDQLYLSLGTVKTHLANVKDKLGVRNRVEIAAWAWDTGTVRERQGPPA</sequence>
<dbReference type="SMART" id="SM00421">
    <property type="entry name" value="HTH_LUXR"/>
    <property type="match status" value="1"/>
</dbReference>
<keyword evidence="4" id="KW-0804">Transcription</keyword>
<name>A0ABQ2IWC2_9ACTN</name>
<evidence type="ECO:0000256" key="5">
    <source>
        <dbReference type="PROSITE-ProRule" id="PRU00169"/>
    </source>
</evidence>
<dbReference type="InterPro" id="IPR000792">
    <property type="entry name" value="Tscrpt_reg_LuxR_C"/>
</dbReference>
<dbReference type="GeneID" id="301546278"/>
<dbReference type="Gene3D" id="3.40.50.2300">
    <property type="match status" value="1"/>
</dbReference>
<proteinExistence type="predicted"/>
<gene>
    <name evidence="8" type="ORF">GCM10012285_03780</name>
</gene>
<comment type="caution">
    <text evidence="8">The sequence shown here is derived from an EMBL/GenBank/DDBJ whole genome shotgun (WGS) entry which is preliminary data.</text>
</comment>
<dbReference type="PRINTS" id="PR00038">
    <property type="entry name" value="HTHLUXR"/>
</dbReference>
<dbReference type="InterPro" id="IPR039420">
    <property type="entry name" value="WalR-like"/>
</dbReference>
<keyword evidence="3 8" id="KW-0238">DNA-binding</keyword>
<dbReference type="SMART" id="SM00448">
    <property type="entry name" value="REC"/>
    <property type="match status" value="1"/>
</dbReference>